<evidence type="ECO:0000256" key="1">
    <source>
        <dbReference type="SAM" id="SignalP"/>
    </source>
</evidence>
<sequence length="486" mass="52307">MSIINRCRLISAAFIITYIVATPARAGVIQNTATYKFKTPTGEEISAETNQLKQELVDPFGRIRGCGGEVLPDYAGFSVGLYEAGANDTLNGLVSLTRTGAGTNFTGLLPNIQNANPYFLANEEPKGAFNYLLNRNNGQLDIGRRYILVVNPPPGARGFSQRQIRIIITARDDVAKTVSYTATALDGKGISQDGDPASFSTTVAIQDGTTTGLVLSAISLLDRPICVGVTQPIQIVKTADRAAAEPGDTVIYRLLVRNLNNVPSRQVSVTDVLPTGFRFVANSARAELNGQSITVDTNNQGSNLTFNLNQTIPPEGSINLVYAVKITPDAVRGSGENLASVTARRQDNNAELKDGPSRYRLRIRNGIISDCGTLIGRVFYDKNFDGEQQTGEPGIPNAVVILDDGNRITTDVKGLFSVANVISGSRTGVLDLTSVPGYDIARNRKFKERRSQSRLVRLEPGGLARMNFGVTPVEEIGDKSSKEVQP</sequence>
<dbReference type="InterPro" id="IPR001434">
    <property type="entry name" value="OmcB-like_DUF11"/>
</dbReference>
<gene>
    <name evidence="3" type="ORF">DSM106972_046520</name>
</gene>
<dbReference type="InterPro" id="IPR047589">
    <property type="entry name" value="DUF11_rpt"/>
</dbReference>
<feature type="chain" id="PRO_5030092535" description="DUF11 domain-containing protein" evidence="1">
    <location>
        <begin position="27"/>
        <end position="486"/>
    </location>
</feature>
<dbReference type="Gene3D" id="2.60.40.740">
    <property type="match status" value="1"/>
</dbReference>
<dbReference type="InterPro" id="IPR051172">
    <property type="entry name" value="Chlamydia_OmcB"/>
</dbReference>
<feature type="domain" description="DUF11" evidence="2">
    <location>
        <begin position="233"/>
        <end position="349"/>
    </location>
</feature>
<dbReference type="Pfam" id="PF01345">
    <property type="entry name" value="DUF11"/>
    <property type="match status" value="1"/>
</dbReference>
<feature type="signal peptide" evidence="1">
    <location>
        <begin position="1"/>
        <end position="26"/>
    </location>
</feature>
<evidence type="ECO:0000259" key="2">
    <source>
        <dbReference type="Pfam" id="PF01345"/>
    </source>
</evidence>
<dbReference type="Gene3D" id="2.60.40.10">
    <property type="entry name" value="Immunoglobulins"/>
    <property type="match status" value="1"/>
</dbReference>
<keyword evidence="4" id="KW-1185">Reference proteome</keyword>
<dbReference type="RefSeq" id="WP_127083015.1">
    <property type="nucleotide sequence ID" value="NZ_RSCL01000011.1"/>
</dbReference>
<dbReference type="InterPro" id="IPR013783">
    <property type="entry name" value="Ig-like_fold"/>
</dbReference>
<dbReference type="EMBL" id="RSCL01000011">
    <property type="protein sequence ID" value="RUT04424.1"/>
    <property type="molecule type" value="Genomic_DNA"/>
</dbReference>
<keyword evidence="1" id="KW-0732">Signal</keyword>
<reference evidence="3" key="1">
    <citation type="submission" date="2018-12" db="EMBL/GenBank/DDBJ databases">
        <authorList>
            <person name="Will S."/>
            <person name="Neumann-Schaal M."/>
            <person name="Henke P."/>
        </authorList>
    </citation>
    <scope>NUCLEOTIDE SEQUENCE</scope>
    <source>
        <strain evidence="3">PCC 7102</strain>
    </source>
</reference>
<dbReference type="OrthoDB" id="9773411at2"/>
<dbReference type="NCBIfam" id="TIGR01451">
    <property type="entry name" value="B_ant_repeat"/>
    <property type="match status" value="1"/>
</dbReference>
<comment type="caution">
    <text evidence="3">The sequence shown here is derived from an EMBL/GenBank/DDBJ whole genome shotgun (WGS) entry which is preliminary data.</text>
</comment>
<reference evidence="3" key="2">
    <citation type="journal article" date="2019" name="Genome Biol. Evol.">
        <title>Day and night: Metabolic profiles and evolutionary relationships of six axenic non-marine cyanobacteria.</title>
        <authorList>
            <person name="Will S.E."/>
            <person name="Henke P."/>
            <person name="Boedeker C."/>
            <person name="Huang S."/>
            <person name="Brinkmann H."/>
            <person name="Rohde M."/>
            <person name="Jarek M."/>
            <person name="Friedl T."/>
            <person name="Seufert S."/>
            <person name="Schumacher M."/>
            <person name="Overmann J."/>
            <person name="Neumann-Schaal M."/>
            <person name="Petersen J."/>
        </authorList>
    </citation>
    <scope>NUCLEOTIDE SEQUENCE [LARGE SCALE GENOMIC DNA]</scope>
    <source>
        <strain evidence="3">PCC 7102</strain>
    </source>
</reference>
<dbReference type="Proteomes" id="UP000271624">
    <property type="component" value="Unassembled WGS sequence"/>
</dbReference>
<accession>A0A433VE94</accession>
<dbReference type="InterPro" id="IPR008966">
    <property type="entry name" value="Adhesion_dom_sf"/>
</dbReference>
<name>A0A433VE94_9CYAN</name>
<proteinExistence type="predicted"/>
<dbReference type="PANTHER" id="PTHR34819">
    <property type="entry name" value="LARGE CYSTEINE-RICH PERIPLASMIC PROTEIN OMCB"/>
    <property type="match status" value="1"/>
</dbReference>
<evidence type="ECO:0000313" key="3">
    <source>
        <dbReference type="EMBL" id="RUT04424.1"/>
    </source>
</evidence>
<dbReference type="SUPFAM" id="SSF49401">
    <property type="entry name" value="Bacterial adhesins"/>
    <property type="match status" value="1"/>
</dbReference>
<organism evidence="3 4">
    <name type="scientific">Dulcicalothrix desertica PCC 7102</name>
    <dbReference type="NCBI Taxonomy" id="232991"/>
    <lineage>
        <taxon>Bacteria</taxon>
        <taxon>Bacillati</taxon>
        <taxon>Cyanobacteriota</taxon>
        <taxon>Cyanophyceae</taxon>
        <taxon>Nostocales</taxon>
        <taxon>Calotrichaceae</taxon>
        <taxon>Dulcicalothrix</taxon>
    </lineage>
</organism>
<dbReference type="AlphaFoldDB" id="A0A433VE94"/>
<protein>
    <recommendedName>
        <fullName evidence="2">DUF11 domain-containing protein</fullName>
    </recommendedName>
</protein>
<evidence type="ECO:0000313" key="4">
    <source>
        <dbReference type="Proteomes" id="UP000271624"/>
    </source>
</evidence>